<proteinExistence type="predicted"/>
<gene>
    <name evidence="1" type="ORF">VITFI_CDS3433</name>
</gene>
<keyword evidence="2" id="KW-1185">Reference proteome</keyword>
<evidence type="ECO:0000313" key="2">
    <source>
        <dbReference type="Proteomes" id="UP000199729"/>
    </source>
</evidence>
<dbReference type="Proteomes" id="UP000199729">
    <property type="component" value="Plasmid pVF1"/>
</dbReference>
<dbReference type="KEGG" id="vff:VITFI_CDS3433"/>
<reference evidence="1 2" key="1">
    <citation type="submission" date="2017-07" db="EMBL/GenBank/DDBJ databases">
        <title>Complete Genome Sequence of the cosmetic ferment Vitreoscilla filiformis (ATCC15551).</title>
        <authorList>
            <person name="Contreras S."/>
            <person name="Sagory-Zalkind P."/>
            <person name="Blanquart H."/>
            <person name="Iltis A."/>
            <person name="Morand S.C."/>
        </authorList>
    </citation>
    <scope>NUCLEOTIDE SEQUENCE [LARGE SCALE GENOMIC DNA]</scope>
    <source>
        <strain evidence="1 2">ATCC 15551</strain>
        <plasmid evidence="2">Plasmid pvf1</plasmid>
    </source>
</reference>
<protein>
    <submittedName>
        <fullName evidence="1">Uncharacterized protein</fullName>
    </submittedName>
</protein>
<keyword evidence="1" id="KW-0614">Plasmid</keyword>
<organism evidence="1 2">
    <name type="scientific">Vitreoscilla filiformis</name>
    <dbReference type="NCBI Taxonomy" id="63"/>
    <lineage>
        <taxon>Bacteria</taxon>
        <taxon>Pseudomonadati</taxon>
        <taxon>Pseudomonadota</taxon>
        <taxon>Betaproteobacteria</taxon>
        <taxon>Neisseriales</taxon>
        <taxon>Neisseriaceae</taxon>
        <taxon>Vitreoscilla</taxon>
    </lineage>
</organism>
<dbReference type="RefSeq" id="WP_157725766.1">
    <property type="nucleotide sequence ID" value="NZ_CP022424.1"/>
</dbReference>
<dbReference type="EMBL" id="CP022424">
    <property type="protein sequence ID" value="ASM79210.1"/>
    <property type="molecule type" value="Genomic_DNA"/>
</dbReference>
<sequence>MSFNRFSVPDLIQIAAAGGGLTLNAKTISLNDLVRIAAAASTLRATLKLTSAGERSVSDLVKIAAAGKGCVVFEY</sequence>
<evidence type="ECO:0000313" key="1">
    <source>
        <dbReference type="EMBL" id="ASM79210.1"/>
    </source>
</evidence>
<name>A0A221KK53_VITFI</name>
<dbReference type="AlphaFoldDB" id="A0A221KK53"/>
<geneLocation type="plasmid" evidence="2">
    <name>pvf1</name>
</geneLocation>
<accession>A0A221KK53</accession>